<dbReference type="PANTHER" id="PTHR36808:SF1">
    <property type="entry name" value="TRANSCRIPTIONAL REGULATOR ATRX-LIKE PROTEIN"/>
    <property type="match status" value="1"/>
</dbReference>
<feature type="compositionally biased region" description="Low complexity" evidence="1">
    <location>
        <begin position="133"/>
        <end position="147"/>
    </location>
</feature>
<feature type="region of interest" description="Disordered" evidence="1">
    <location>
        <begin position="291"/>
        <end position="317"/>
    </location>
</feature>
<sequence length="606" mass="67654">MGKSRKKERSKTSSSQRSRRKNRSSRKLKSKKLRYRHDSPSCSDTDFESSTSLSSSSSEDDEKVGRSRSNKLKNAKPGKKRAKKRSRDDQIRDLSPHPRKRKHSKRHDRCEVKKTNKRKKRRRDVSVSATSRDSLSCSTCGDGSTTSNESEIDRHRGRSGKRKRNRGKTERSRYRSKSHSPCSLCSEGSDYQNEVEDGSYVENNFRRLRSVIVVVGEENKLKTFDGNEQQEEVMHHPDDDHPSFGDMDSNDGMSKRELDRVTSNEASEVENKKEVVIPDIRNFLVVKDGGVQNEGSNNNHGGVTNDHPLNEGNNGSGNTDRINCIDLESILRQRALENLRKFKGVPPKNVETSANCQVDNSNDAKQLYSPVSNSVRIKSPRDDAEINGKGFSGQGGGNAVNPMIVEENGVESTNAIDSAVASTHDPIYSSQNLGKISSTSNGMNELKQDISSLDQEAVNDNICQKVDADICSTTSRSNLVYAALRPDSKVDFLVKQASAPQEYIQTKPSISDMGVDEIAQMQIQTRNNDDQNIVNGFDSSAHKPSSSLNYFSGENSLNKPRHESGEGSQFEQKTMSVMRGGEMVQVNYKVYIPKRAPALARRQLKR</sequence>
<dbReference type="KEGG" id="mcha:111010601"/>
<reference evidence="3" key="1">
    <citation type="submission" date="2025-08" db="UniProtKB">
        <authorList>
            <consortium name="RefSeq"/>
        </authorList>
    </citation>
    <scope>IDENTIFICATION</scope>
    <source>
        <strain evidence="3">OHB3-1</strain>
    </source>
</reference>
<keyword evidence="2" id="KW-1185">Reference proteome</keyword>
<feature type="compositionally biased region" description="Basic residues" evidence="1">
    <location>
        <begin position="66"/>
        <end position="85"/>
    </location>
</feature>
<feature type="compositionally biased region" description="Basic residues" evidence="1">
    <location>
        <begin position="155"/>
        <end position="166"/>
    </location>
</feature>
<dbReference type="RefSeq" id="XP_022139776.1">
    <property type="nucleotide sequence ID" value="XM_022284084.1"/>
</dbReference>
<name>A0A6J1CDR0_MOMCH</name>
<organism evidence="2 3">
    <name type="scientific">Momordica charantia</name>
    <name type="common">Bitter gourd</name>
    <name type="synonym">Balsam pear</name>
    <dbReference type="NCBI Taxonomy" id="3673"/>
    <lineage>
        <taxon>Eukaryota</taxon>
        <taxon>Viridiplantae</taxon>
        <taxon>Streptophyta</taxon>
        <taxon>Embryophyta</taxon>
        <taxon>Tracheophyta</taxon>
        <taxon>Spermatophyta</taxon>
        <taxon>Magnoliopsida</taxon>
        <taxon>eudicotyledons</taxon>
        <taxon>Gunneridae</taxon>
        <taxon>Pentapetalae</taxon>
        <taxon>rosids</taxon>
        <taxon>fabids</taxon>
        <taxon>Cucurbitales</taxon>
        <taxon>Cucurbitaceae</taxon>
        <taxon>Momordiceae</taxon>
        <taxon>Momordica</taxon>
    </lineage>
</organism>
<proteinExistence type="predicted"/>
<dbReference type="PANTHER" id="PTHR36808">
    <property type="entry name" value="TRANSCRIPTIONAL REGULATOR ATRX-LIKE PROTEIN"/>
    <property type="match status" value="1"/>
</dbReference>
<evidence type="ECO:0000313" key="3">
    <source>
        <dbReference type="RefSeq" id="XP_022139776.1"/>
    </source>
</evidence>
<dbReference type="GeneID" id="111010601"/>
<gene>
    <name evidence="3" type="primary">LOC111010601</name>
</gene>
<dbReference type="AlphaFoldDB" id="A0A6J1CDR0"/>
<evidence type="ECO:0000313" key="2">
    <source>
        <dbReference type="Proteomes" id="UP000504603"/>
    </source>
</evidence>
<feature type="compositionally biased region" description="Basic residues" evidence="1">
    <location>
        <begin position="97"/>
        <end position="107"/>
    </location>
</feature>
<feature type="region of interest" description="Disordered" evidence="1">
    <location>
        <begin position="544"/>
        <end position="571"/>
    </location>
</feature>
<dbReference type="Proteomes" id="UP000504603">
    <property type="component" value="Unplaced"/>
</dbReference>
<evidence type="ECO:0000256" key="1">
    <source>
        <dbReference type="SAM" id="MobiDB-lite"/>
    </source>
</evidence>
<feature type="region of interest" description="Disordered" evidence="1">
    <location>
        <begin position="1"/>
        <end position="193"/>
    </location>
</feature>
<protein>
    <submittedName>
        <fullName evidence="3">Uncharacterized protein LOC111010601</fullName>
    </submittedName>
</protein>
<feature type="compositionally biased region" description="Polar residues" evidence="1">
    <location>
        <begin position="293"/>
        <end position="302"/>
    </location>
</feature>
<accession>A0A6J1CDR0</accession>
<feature type="compositionally biased region" description="Basic residues" evidence="1">
    <location>
        <begin position="17"/>
        <end position="35"/>
    </location>
</feature>
<feature type="compositionally biased region" description="Basic and acidic residues" evidence="1">
    <location>
        <begin position="86"/>
        <end position="96"/>
    </location>
</feature>
<feature type="compositionally biased region" description="Low complexity" evidence="1">
    <location>
        <begin position="48"/>
        <end position="57"/>
    </location>
</feature>
<dbReference type="OrthoDB" id="786617at2759"/>
<feature type="compositionally biased region" description="Polar residues" evidence="1">
    <location>
        <begin position="544"/>
        <end position="558"/>
    </location>
</feature>